<comment type="caution">
    <text evidence="2">The sequence shown here is derived from an EMBL/GenBank/DDBJ whole genome shotgun (WGS) entry which is preliminary data.</text>
</comment>
<keyword evidence="1" id="KW-0812">Transmembrane</keyword>
<dbReference type="PANTHER" id="PTHR35508">
    <property type="entry name" value="VOLTAGE-DEPENDENT L-TYPE CALCIUM CHANNEL SUBUNIT"/>
    <property type="match status" value="1"/>
</dbReference>
<keyword evidence="3" id="KW-1185">Reference proteome</keyword>
<feature type="transmembrane region" description="Helical" evidence="1">
    <location>
        <begin position="159"/>
        <end position="190"/>
    </location>
</feature>
<evidence type="ECO:0000256" key="1">
    <source>
        <dbReference type="SAM" id="Phobius"/>
    </source>
</evidence>
<keyword evidence="1" id="KW-0472">Membrane</keyword>
<feature type="transmembrane region" description="Helical" evidence="1">
    <location>
        <begin position="95"/>
        <end position="119"/>
    </location>
</feature>
<dbReference type="EMBL" id="JAYMYR010000003">
    <property type="protein sequence ID" value="KAK7372306.1"/>
    <property type="molecule type" value="Genomic_DNA"/>
</dbReference>
<dbReference type="AlphaFoldDB" id="A0AAN9RGX9"/>
<gene>
    <name evidence="2" type="ORF">VNO80_05681</name>
</gene>
<dbReference type="PANTHER" id="PTHR35508:SF3">
    <property type="entry name" value="PROTEIN, PUTATIVE-RELATED"/>
    <property type="match status" value="1"/>
</dbReference>
<reference evidence="2 3" key="1">
    <citation type="submission" date="2024-01" db="EMBL/GenBank/DDBJ databases">
        <title>The genomes of 5 underutilized Papilionoideae crops provide insights into root nodulation and disease resistanc.</title>
        <authorList>
            <person name="Jiang F."/>
        </authorList>
    </citation>
    <scope>NUCLEOTIDE SEQUENCE [LARGE SCALE GENOMIC DNA]</scope>
    <source>
        <strain evidence="2">JINMINGXINNONG_FW02</strain>
        <tissue evidence="2">Leaves</tissue>
    </source>
</reference>
<name>A0AAN9RGX9_PHACN</name>
<evidence type="ECO:0000313" key="2">
    <source>
        <dbReference type="EMBL" id="KAK7372306.1"/>
    </source>
</evidence>
<proteinExistence type="predicted"/>
<feature type="transmembrane region" description="Helical" evidence="1">
    <location>
        <begin position="126"/>
        <end position="153"/>
    </location>
</feature>
<evidence type="ECO:0000313" key="3">
    <source>
        <dbReference type="Proteomes" id="UP001374584"/>
    </source>
</evidence>
<organism evidence="2 3">
    <name type="scientific">Phaseolus coccineus</name>
    <name type="common">Scarlet runner bean</name>
    <name type="synonym">Phaseolus multiflorus</name>
    <dbReference type="NCBI Taxonomy" id="3886"/>
    <lineage>
        <taxon>Eukaryota</taxon>
        <taxon>Viridiplantae</taxon>
        <taxon>Streptophyta</taxon>
        <taxon>Embryophyta</taxon>
        <taxon>Tracheophyta</taxon>
        <taxon>Spermatophyta</taxon>
        <taxon>Magnoliopsida</taxon>
        <taxon>eudicotyledons</taxon>
        <taxon>Gunneridae</taxon>
        <taxon>Pentapetalae</taxon>
        <taxon>rosids</taxon>
        <taxon>fabids</taxon>
        <taxon>Fabales</taxon>
        <taxon>Fabaceae</taxon>
        <taxon>Papilionoideae</taxon>
        <taxon>50 kb inversion clade</taxon>
        <taxon>NPAAA clade</taxon>
        <taxon>indigoferoid/millettioid clade</taxon>
        <taxon>Phaseoleae</taxon>
        <taxon>Phaseolus</taxon>
    </lineage>
</organism>
<dbReference type="Proteomes" id="UP001374584">
    <property type="component" value="Unassembled WGS sequence"/>
</dbReference>
<protein>
    <submittedName>
        <fullName evidence="2">Uncharacterized protein</fullName>
    </submittedName>
</protein>
<accession>A0AAN9RGX9</accession>
<keyword evidence="1" id="KW-1133">Transmembrane helix</keyword>
<sequence length="227" mass="24759">MQNLVVGNEIDFDLFVSISTASTIGRFKMAEEKPNGEKEEAKEERKENLYDVVQSLIFEPSKIKATLVPLFPEASRNYSRHLLLCFRQGSPLRRLLFISVGTVALVALSGLVVFMLFFLAATINAIFVSLLISLAVAGGFLALFFAFVTAIYIGALSVAIFAISTVVFWAVVAVVITAGWVGFLYTLWLGTRKSLGFAKRSLSVTGSAITTHSAAWGTRNLAHKKSI</sequence>